<proteinExistence type="inferred from homology"/>
<dbReference type="EC" id="5.2.1.8" evidence="3"/>
<comment type="catalytic activity">
    <reaction evidence="1">
        <text>[protein]-peptidylproline (omega=180) = [protein]-peptidylproline (omega=0)</text>
        <dbReference type="Rhea" id="RHEA:16237"/>
        <dbReference type="Rhea" id="RHEA-COMP:10747"/>
        <dbReference type="Rhea" id="RHEA-COMP:10748"/>
        <dbReference type="ChEBI" id="CHEBI:83833"/>
        <dbReference type="ChEBI" id="CHEBI:83834"/>
        <dbReference type="EC" id="5.2.1.8"/>
    </reaction>
</comment>
<evidence type="ECO:0000256" key="4">
    <source>
        <dbReference type="ARBA" id="ARBA00023110"/>
    </source>
</evidence>
<dbReference type="InterPro" id="IPR050245">
    <property type="entry name" value="PrsA_foldase"/>
</dbReference>
<feature type="chain" id="PRO_5045768323" description="peptidylprolyl isomerase" evidence="6">
    <location>
        <begin position="28"/>
        <end position="277"/>
    </location>
</feature>
<feature type="domain" description="PpiC" evidence="7">
    <location>
        <begin position="137"/>
        <end position="227"/>
    </location>
</feature>
<dbReference type="EMBL" id="JBAKFJ010000001">
    <property type="protein sequence ID" value="MEX0386432.1"/>
    <property type="molecule type" value="Genomic_DNA"/>
</dbReference>
<reference evidence="8 9" key="1">
    <citation type="submission" date="2024-02" db="EMBL/GenBank/DDBJ databases">
        <title>New especies of Spiribacter isolated from saline water.</title>
        <authorList>
            <person name="Leon M.J."/>
            <person name="De La Haba R."/>
            <person name="Sanchez-Porro C."/>
            <person name="Ventosa A."/>
        </authorList>
    </citation>
    <scope>NUCLEOTIDE SEQUENCE [LARGE SCALE GENOMIC DNA]</scope>
    <source>
        <strain evidence="9">ag22IC4-227</strain>
    </source>
</reference>
<comment type="similarity">
    <text evidence="2">Belongs to the PpiC/parvulin rotamase family.</text>
</comment>
<accession>A0ABV3S8G6</accession>
<organism evidence="8 9">
    <name type="scientific">Spiribacter onubensis</name>
    <dbReference type="NCBI Taxonomy" id="3122420"/>
    <lineage>
        <taxon>Bacteria</taxon>
        <taxon>Pseudomonadati</taxon>
        <taxon>Pseudomonadota</taxon>
        <taxon>Gammaproteobacteria</taxon>
        <taxon>Chromatiales</taxon>
        <taxon>Ectothiorhodospiraceae</taxon>
        <taxon>Spiribacter</taxon>
    </lineage>
</organism>
<comment type="caution">
    <text evidence="8">The sequence shown here is derived from an EMBL/GenBank/DDBJ whole genome shotgun (WGS) entry which is preliminary data.</text>
</comment>
<evidence type="ECO:0000256" key="1">
    <source>
        <dbReference type="ARBA" id="ARBA00000971"/>
    </source>
</evidence>
<keyword evidence="9" id="KW-1185">Reference proteome</keyword>
<dbReference type="PANTHER" id="PTHR47245">
    <property type="entry name" value="PEPTIDYLPROLYL ISOMERASE"/>
    <property type="match status" value="1"/>
</dbReference>
<gene>
    <name evidence="8" type="ORF">V6X64_05395</name>
</gene>
<dbReference type="Gene3D" id="3.10.50.40">
    <property type="match status" value="1"/>
</dbReference>
<protein>
    <recommendedName>
        <fullName evidence="3">peptidylprolyl isomerase</fullName>
        <ecNumber evidence="3">5.2.1.8</ecNumber>
    </recommendedName>
</protein>
<dbReference type="InterPro" id="IPR027304">
    <property type="entry name" value="Trigger_fact/SurA_dom_sf"/>
</dbReference>
<dbReference type="InterPro" id="IPR046357">
    <property type="entry name" value="PPIase_dom_sf"/>
</dbReference>
<feature type="signal peptide" evidence="6">
    <location>
        <begin position="1"/>
        <end position="27"/>
    </location>
</feature>
<evidence type="ECO:0000313" key="9">
    <source>
        <dbReference type="Proteomes" id="UP001556653"/>
    </source>
</evidence>
<dbReference type="RefSeq" id="WP_367966905.1">
    <property type="nucleotide sequence ID" value="NZ_JBAKFI010000001.1"/>
</dbReference>
<keyword evidence="4 5" id="KW-0697">Rotamase</keyword>
<evidence type="ECO:0000259" key="7">
    <source>
        <dbReference type="PROSITE" id="PS50198"/>
    </source>
</evidence>
<evidence type="ECO:0000256" key="2">
    <source>
        <dbReference type="ARBA" id="ARBA00007656"/>
    </source>
</evidence>
<dbReference type="InterPro" id="IPR000297">
    <property type="entry name" value="PPIase_PpiC"/>
</dbReference>
<evidence type="ECO:0000256" key="6">
    <source>
        <dbReference type="SAM" id="SignalP"/>
    </source>
</evidence>
<keyword evidence="6" id="KW-0732">Signal</keyword>
<dbReference type="Gene3D" id="1.10.8.1040">
    <property type="match status" value="1"/>
</dbReference>
<dbReference type="SUPFAM" id="SSF109998">
    <property type="entry name" value="Triger factor/SurA peptide-binding domain-like"/>
    <property type="match status" value="1"/>
</dbReference>
<dbReference type="GO" id="GO:0003755">
    <property type="term" value="F:peptidyl-prolyl cis-trans isomerase activity"/>
    <property type="evidence" value="ECO:0007669"/>
    <property type="project" value="UniProtKB-EC"/>
</dbReference>
<dbReference type="PANTHER" id="PTHR47245:SF2">
    <property type="entry name" value="PEPTIDYL-PROLYL CIS-TRANS ISOMERASE HP_0175-RELATED"/>
    <property type="match status" value="1"/>
</dbReference>
<name>A0ABV3S8G6_9GAMM</name>
<sequence length="277" mass="30621">MNSNAVITLRRLLPALLLAAGLSTAQAQEAEVLAEINGEPITERELDLLVEQQTQGRSDIPPAQRRQFLQEYINLMLLAQAGAADGLGDNPELQAQLNNNRRTSLAQAFVRQLTTEEPVDESVMRERYEAEYGGDTPLEYKARHILVSERDQAAGIIDRLQNGEDFTDLARQYSQDGSSERGGDLGWFAAGDMVAPFAEAVAGLDAGELTAEPVETRFGWHVIRLDETRETAAPAFGDVAGQLRMRIINERIQERLATLRENANIDYEASWAAPDNE</sequence>
<evidence type="ECO:0000256" key="5">
    <source>
        <dbReference type="PROSITE-ProRule" id="PRU00278"/>
    </source>
</evidence>
<dbReference type="Proteomes" id="UP001556653">
    <property type="component" value="Unassembled WGS sequence"/>
</dbReference>
<dbReference type="SUPFAM" id="SSF54534">
    <property type="entry name" value="FKBP-like"/>
    <property type="match status" value="1"/>
</dbReference>
<dbReference type="PROSITE" id="PS50198">
    <property type="entry name" value="PPIC_PPIASE_2"/>
    <property type="match status" value="1"/>
</dbReference>
<evidence type="ECO:0000313" key="8">
    <source>
        <dbReference type="EMBL" id="MEX0386432.1"/>
    </source>
</evidence>
<dbReference type="Pfam" id="PF13616">
    <property type="entry name" value="Rotamase_3"/>
    <property type="match status" value="1"/>
</dbReference>
<keyword evidence="5 8" id="KW-0413">Isomerase</keyword>
<evidence type="ECO:0000256" key="3">
    <source>
        <dbReference type="ARBA" id="ARBA00013194"/>
    </source>
</evidence>